<proteinExistence type="predicted"/>
<dbReference type="Proteomes" id="UP000199322">
    <property type="component" value="Unassembled WGS sequence"/>
</dbReference>
<dbReference type="EMBL" id="FMYV01000005">
    <property type="protein sequence ID" value="SDC62965.1"/>
    <property type="molecule type" value="Genomic_DNA"/>
</dbReference>
<evidence type="ECO:0000259" key="2">
    <source>
        <dbReference type="PROSITE" id="PS50853"/>
    </source>
</evidence>
<dbReference type="OrthoDB" id="49493at2"/>
<dbReference type="InterPro" id="IPR013783">
    <property type="entry name" value="Ig-like_fold"/>
</dbReference>
<dbReference type="EMBL" id="SRME01000005">
    <property type="protein sequence ID" value="TGG87229.1"/>
    <property type="molecule type" value="Genomic_DNA"/>
</dbReference>
<dbReference type="Gene3D" id="2.60.40.10">
    <property type="entry name" value="Immunoglobulins"/>
    <property type="match status" value="1"/>
</dbReference>
<gene>
    <name evidence="4" type="ORF">E4650_07945</name>
    <name evidence="3" type="ORF">SAMN04488588_1503</name>
</gene>
<dbReference type="Proteomes" id="UP000297288">
    <property type="component" value="Unassembled WGS sequence"/>
</dbReference>
<evidence type="ECO:0000313" key="3">
    <source>
        <dbReference type="EMBL" id="SDC62965.1"/>
    </source>
</evidence>
<protein>
    <recommendedName>
        <fullName evidence="2">Fibronectin type-III domain-containing protein</fullName>
    </recommendedName>
</protein>
<reference evidence="3 5" key="1">
    <citation type="submission" date="2016-10" db="EMBL/GenBank/DDBJ databases">
        <authorList>
            <person name="de Groot N.N."/>
        </authorList>
    </citation>
    <scope>NUCLEOTIDE SEQUENCE [LARGE SCALE GENOMIC DNA]</scope>
    <source>
        <strain evidence="3 5">WG14</strain>
    </source>
</reference>
<evidence type="ECO:0000313" key="5">
    <source>
        <dbReference type="Proteomes" id="UP000199322"/>
    </source>
</evidence>
<keyword evidence="5" id="KW-1185">Reference proteome</keyword>
<dbReference type="PROSITE" id="PS50853">
    <property type="entry name" value="FN3"/>
    <property type="match status" value="1"/>
</dbReference>
<feature type="transmembrane region" description="Helical" evidence="1">
    <location>
        <begin position="29"/>
        <end position="52"/>
    </location>
</feature>
<accession>A0A1G6N760</accession>
<name>A0A1G6N760_9BACT</name>
<dbReference type="AlphaFoldDB" id="A0A1G6N760"/>
<dbReference type="InterPro" id="IPR036116">
    <property type="entry name" value="FN3_sf"/>
</dbReference>
<dbReference type="InterPro" id="IPR003961">
    <property type="entry name" value="FN3_dom"/>
</dbReference>
<dbReference type="SUPFAM" id="SSF49265">
    <property type="entry name" value="Fibronectin type III"/>
    <property type="match status" value="1"/>
</dbReference>
<evidence type="ECO:0000256" key="1">
    <source>
        <dbReference type="SAM" id="Phobius"/>
    </source>
</evidence>
<reference evidence="4 6" key="2">
    <citation type="submission" date="2019-04" db="EMBL/GenBank/DDBJ databases">
        <title>Draft genome sequence data and analysis of a Fermenting Bacterium, Geotoga petraea strain HO-Geo1, isolated from heavy-oil petroleum reservoir in Russia.</title>
        <authorList>
            <person name="Grouzdev D.S."/>
            <person name="Semenova E.M."/>
            <person name="Sokolova D.S."/>
            <person name="Tourova T.P."/>
            <person name="Poltaraus A.B."/>
            <person name="Nazina T.N."/>
        </authorList>
    </citation>
    <scope>NUCLEOTIDE SEQUENCE [LARGE SCALE GENOMIC DNA]</scope>
    <source>
        <strain evidence="4 6">HO-Geo1</strain>
    </source>
</reference>
<evidence type="ECO:0000313" key="4">
    <source>
        <dbReference type="EMBL" id="TGG87229.1"/>
    </source>
</evidence>
<sequence length="550" mass="63175">MDENKNENQEFEELVNEENYTKNNKREKIILFSSIGIIVVFTLIMIILFTVFNKKYELTINYDIPESSVQENLNSLNVVLEGNDTYSFDFTLDQNVLLENIKDGNYEVTLNVLNDDALITYSGTKEVYLDDNKTIEIPLSKKTIKYSINYSWIGNNLSLEMPEGYDKYLVYKKDGEKYYKFASFDENTFTLENLGPVSNLKFSVVENGKMFEYTEGYEIYNNTPPSEPMVSGLSSGETVDPLNTISLSFKSNDKENNDILYTVDLKKNGNIKNIQTRSKNTNIILEGLDYESEYTITVTAFDGNSESKTSIDFRTKKLPDKTYLYSPSGRDGVTVYEVVDPRNPTEITNIKVGGTVKEVVKDGNYLFILRDSEGINIANISNPMNPNIIKSMELDDIDKITIAKDFLYVRFNDDRVGVYSIKNLGNPEFLGFTEIKYYGSENPEIRYINANQEFKSEVITSDYQIWAKDQRITVEEYIIVTNASSIKQFFDNNYSKVFDNLRLVSSMHNYEDFKTVSGMEKIKEQLNTALKEMYGKDDGSEIKNIILKIK</sequence>
<keyword evidence="1" id="KW-0812">Transmembrane</keyword>
<dbReference type="RefSeq" id="WP_091404322.1">
    <property type="nucleotide sequence ID" value="NZ_FMYV01000005.1"/>
</dbReference>
<dbReference type="STRING" id="28234.SAMN04488588_1503"/>
<evidence type="ECO:0000313" key="6">
    <source>
        <dbReference type="Proteomes" id="UP000297288"/>
    </source>
</evidence>
<dbReference type="SUPFAM" id="SSF101908">
    <property type="entry name" value="Putative isomerase YbhE"/>
    <property type="match status" value="1"/>
</dbReference>
<dbReference type="CDD" id="cd00063">
    <property type="entry name" value="FN3"/>
    <property type="match status" value="1"/>
</dbReference>
<feature type="domain" description="Fibronectin type-III" evidence="2">
    <location>
        <begin position="224"/>
        <end position="321"/>
    </location>
</feature>
<keyword evidence="1" id="KW-0472">Membrane</keyword>
<keyword evidence="1" id="KW-1133">Transmembrane helix</keyword>
<organism evidence="3 5">
    <name type="scientific">Geotoga petraea</name>
    <dbReference type="NCBI Taxonomy" id="28234"/>
    <lineage>
        <taxon>Bacteria</taxon>
        <taxon>Thermotogati</taxon>
        <taxon>Thermotogota</taxon>
        <taxon>Thermotogae</taxon>
        <taxon>Petrotogales</taxon>
        <taxon>Petrotogaceae</taxon>
        <taxon>Geotoga</taxon>
    </lineage>
</organism>